<dbReference type="SUPFAM" id="SSF53756">
    <property type="entry name" value="UDP-Glycosyltransferase/glycogen phosphorylase"/>
    <property type="match status" value="1"/>
</dbReference>
<keyword evidence="4" id="KW-1185">Reference proteome</keyword>
<dbReference type="Gene3D" id="3.40.50.2000">
    <property type="entry name" value="Glycogen Phosphorylase B"/>
    <property type="match status" value="2"/>
</dbReference>
<gene>
    <name evidence="3" type="ORF">UF10_03000</name>
</gene>
<feature type="coiled-coil region" evidence="1">
    <location>
        <begin position="334"/>
        <end position="361"/>
    </location>
</feature>
<protein>
    <submittedName>
        <fullName evidence="3">Glycosyltransferase</fullName>
    </submittedName>
</protein>
<keyword evidence="1" id="KW-0175">Coiled coil</keyword>
<dbReference type="Pfam" id="PF00534">
    <property type="entry name" value="Glycos_transf_1"/>
    <property type="match status" value="1"/>
</dbReference>
<organism evidence="3 4">
    <name type="scientific">Peptostreptococcus russellii</name>
    <dbReference type="NCBI Taxonomy" id="215200"/>
    <lineage>
        <taxon>Bacteria</taxon>
        <taxon>Bacillati</taxon>
        <taxon>Bacillota</taxon>
        <taxon>Clostridia</taxon>
        <taxon>Peptostreptococcales</taxon>
        <taxon>Peptostreptococcaceae</taxon>
        <taxon>Peptostreptococcus</taxon>
    </lineage>
</organism>
<name>A0A2P7Q0W8_9FIRM</name>
<dbReference type="PANTHER" id="PTHR12526:SF630">
    <property type="entry name" value="GLYCOSYLTRANSFERASE"/>
    <property type="match status" value="1"/>
</dbReference>
<comment type="caution">
    <text evidence="3">The sequence shown here is derived from an EMBL/GenBank/DDBJ whole genome shotgun (WGS) entry which is preliminary data.</text>
</comment>
<dbReference type="CDD" id="cd03794">
    <property type="entry name" value="GT4_WbuB-like"/>
    <property type="match status" value="1"/>
</dbReference>
<dbReference type="InterPro" id="IPR001296">
    <property type="entry name" value="Glyco_trans_1"/>
</dbReference>
<feature type="domain" description="Glycosyl transferase family 1" evidence="2">
    <location>
        <begin position="196"/>
        <end position="347"/>
    </location>
</feature>
<dbReference type="Proteomes" id="UP000241434">
    <property type="component" value="Unassembled WGS sequence"/>
</dbReference>
<dbReference type="PANTHER" id="PTHR12526">
    <property type="entry name" value="GLYCOSYLTRANSFERASE"/>
    <property type="match status" value="1"/>
</dbReference>
<dbReference type="OrthoDB" id="9816564at2"/>
<sequence length="385" mass="44551">MNVLIIRNAEASTNANIRRVVSALLSAGHKPIILSRARICQEDEPVYMKKDILIDGVRVDNFELQLKGKTEKGLKNITTVYTYIKTVTRWMMENIDSFDAIHAFDLDSGLAAHKLAGKKYFIYHIADFYADSRAKIPKVLKDMIKKMEFDLIKNADHTIICTDERRKQIEGSKPKKLSVVYNSPSIDKEIREKLNENINKKPSEMKKLKLSYIGMLSKRRFIDTALEVISEFDDVELTLAGSGDLVDMSKEYADKYKNIHYLGQIPYEKTFDIYKDCNLMFAIYNPNINNHKYSAANKIYEAMLLKKPIVVAKNTSMDEIVDKHDIGFSIDYSKESFRDLIEKLRNNLNILDEKSDNMEAVYEDYSWEKMKERLVNIYAELGDEN</sequence>
<keyword evidence="3" id="KW-0808">Transferase</keyword>
<dbReference type="AlphaFoldDB" id="A0A2P7Q0W8"/>
<reference evidence="3" key="1">
    <citation type="thesis" date="2015" institute="Rutgers" country="The State University of New Jersey, 14 College Farm Rd., New Brunswick, NJ, USA">
        <title>Ammonia toxicity in bacteria and its implications for treatment of and resource recovery from highly nitrogenous organic wastes.</title>
        <authorList>
            <person name="Luther A.K."/>
        </authorList>
    </citation>
    <scope>NUCLEOTIDE SEQUENCE</scope>
    <source>
        <strain evidence="3">RT-10B</strain>
    </source>
</reference>
<evidence type="ECO:0000313" key="4">
    <source>
        <dbReference type="Proteomes" id="UP000241434"/>
    </source>
</evidence>
<accession>A0A2P7Q0W8</accession>
<dbReference type="RefSeq" id="WP_106776354.1">
    <property type="nucleotide sequence ID" value="NZ_JYGE01000003.1"/>
</dbReference>
<evidence type="ECO:0000313" key="3">
    <source>
        <dbReference type="EMBL" id="PSJ31618.1"/>
    </source>
</evidence>
<evidence type="ECO:0000259" key="2">
    <source>
        <dbReference type="Pfam" id="PF00534"/>
    </source>
</evidence>
<evidence type="ECO:0000256" key="1">
    <source>
        <dbReference type="SAM" id="Coils"/>
    </source>
</evidence>
<proteinExistence type="predicted"/>
<dbReference type="GO" id="GO:0016757">
    <property type="term" value="F:glycosyltransferase activity"/>
    <property type="evidence" value="ECO:0007669"/>
    <property type="project" value="InterPro"/>
</dbReference>
<dbReference type="EMBL" id="JYGE01000003">
    <property type="protein sequence ID" value="PSJ31618.1"/>
    <property type="molecule type" value="Genomic_DNA"/>
</dbReference>